<evidence type="ECO:0000313" key="4">
    <source>
        <dbReference type="Proteomes" id="UP000237271"/>
    </source>
</evidence>
<protein>
    <submittedName>
        <fullName evidence="3">Uncharacterized protein</fullName>
    </submittedName>
</protein>
<organism evidence="3 4">
    <name type="scientific">Phytophthora palmivora</name>
    <dbReference type="NCBI Taxonomy" id="4796"/>
    <lineage>
        <taxon>Eukaryota</taxon>
        <taxon>Sar</taxon>
        <taxon>Stramenopiles</taxon>
        <taxon>Oomycota</taxon>
        <taxon>Peronosporomycetes</taxon>
        <taxon>Peronosporales</taxon>
        <taxon>Peronosporaceae</taxon>
        <taxon>Phytophthora</taxon>
    </lineage>
</organism>
<dbReference type="AlphaFoldDB" id="A0A2P4Y5J7"/>
<feature type="transmembrane region" description="Helical" evidence="2">
    <location>
        <begin position="118"/>
        <end position="137"/>
    </location>
</feature>
<dbReference type="Pfam" id="PF06679">
    <property type="entry name" value="DUF1180"/>
    <property type="match status" value="1"/>
</dbReference>
<keyword evidence="2" id="KW-0812">Transmembrane</keyword>
<accession>A0A2P4Y5J7</accession>
<reference evidence="3 4" key="1">
    <citation type="journal article" date="2017" name="Genome Biol. Evol.">
        <title>Phytophthora megakarya and P. palmivora, closely related causal agents of cacao black pod rot, underwent increases in genome sizes and gene numbers by different mechanisms.</title>
        <authorList>
            <person name="Ali S.S."/>
            <person name="Shao J."/>
            <person name="Lary D.J."/>
            <person name="Kronmiller B."/>
            <person name="Shen D."/>
            <person name="Strem M.D."/>
            <person name="Amoako-Attah I."/>
            <person name="Akrofi A.Y."/>
            <person name="Begoude B.A."/>
            <person name="Ten Hoopen G.M."/>
            <person name="Coulibaly K."/>
            <person name="Kebe B.I."/>
            <person name="Melnick R.L."/>
            <person name="Guiltinan M.J."/>
            <person name="Tyler B.M."/>
            <person name="Meinhardt L.W."/>
            <person name="Bailey B.A."/>
        </authorList>
    </citation>
    <scope>NUCLEOTIDE SEQUENCE [LARGE SCALE GENOMIC DNA]</scope>
    <source>
        <strain evidence="4">sbr112.9</strain>
    </source>
</reference>
<proteinExistence type="predicted"/>
<sequence>MSASSTDICGIDVQALYLNDPGNKQEPVGYVLFCVVLQQGANCVTSGDDYITCAVASGSAGSKESQNESSVTSSTTTKANTESNTPSSKTSNSTASGSDDVVSVSSTAASSHSMSTTVMIVIIVVAVVFVALVSWVVRSYCMRRSAAENKLAHQLQVVVEVEEEDEIPLVHANQILDVDEETRTLMRNLHPVEHVLLVVNQVLLVDDGIKRLTLHLPH</sequence>
<gene>
    <name evidence="3" type="ORF">PHPALM_10096</name>
</gene>
<name>A0A2P4Y5J7_9STRA</name>
<dbReference type="Proteomes" id="UP000237271">
    <property type="component" value="Unassembled WGS sequence"/>
</dbReference>
<dbReference type="EMBL" id="NCKW01005293">
    <property type="protein sequence ID" value="POM73092.1"/>
    <property type="molecule type" value="Genomic_DNA"/>
</dbReference>
<keyword evidence="2" id="KW-1133">Transmembrane helix</keyword>
<evidence type="ECO:0000256" key="2">
    <source>
        <dbReference type="SAM" id="Phobius"/>
    </source>
</evidence>
<dbReference type="OrthoDB" id="121174at2759"/>
<comment type="caution">
    <text evidence="3">The sequence shown here is derived from an EMBL/GenBank/DDBJ whole genome shotgun (WGS) entry which is preliminary data.</text>
</comment>
<evidence type="ECO:0000313" key="3">
    <source>
        <dbReference type="EMBL" id="POM73092.1"/>
    </source>
</evidence>
<feature type="compositionally biased region" description="Low complexity" evidence="1">
    <location>
        <begin position="80"/>
        <end position="100"/>
    </location>
</feature>
<feature type="compositionally biased region" description="Polar residues" evidence="1">
    <location>
        <begin position="60"/>
        <end position="79"/>
    </location>
</feature>
<keyword evidence="4" id="KW-1185">Reference proteome</keyword>
<feature type="region of interest" description="Disordered" evidence="1">
    <location>
        <begin position="60"/>
        <end position="100"/>
    </location>
</feature>
<keyword evidence="2" id="KW-0472">Membrane</keyword>
<evidence type="ECO:0000256" key="1">
    <source>
        <dbReference type="SAM" id="MobiDB-lite"/>
    </source>
</evidence>